<dbReference type="Pfam" id="PF09734">
    <property type="entry name" value="Tau95"/>
    <property type="match status" value="1"/>
</dbReference>
<dbReference type="Pfam" id="PF17682">
    <property type="entry name" value="Tau95_N"/>
    <property type="match status" value="1"/>
</dbReference>
<evidence type="ECO:0000259" key="6">
    <source>
        <dbReference type="Pfam" id="PF09734"/>
    </source>
</evidence>
<protein>
    <recommendedName>
        <fullName evidence="10">General transcription factor 3C polypeptide 5 (Transcription factor C subunit 1)</fullName>
    </recommendedName>
</protein>
<dbReference type="InterPro" id="IPR019136">
    <property type="entry name" value="TF_IIIC_su-5_HTH"/>
</dbReference>
<reference evidence="8" key="2">
    <citation type="submission" date="2020-08" db="EMBL/GenBank/DDBJ databases">
        <title>Plant Genome Project.</title>
        <authorList>
            <person name="Zhang R.-G."/>
        </authorList>
    </citation>
    <scope>NUCLEOTIDE SEQUENCE</scope>
    <source>
        <strain evidence="8">Huo1</strain>
        <tissue evidence="8">Leaf</tissue>
    </source>
</reference>
<keyword evidence="9" id="KW-1185">Reference proteome</keyword>
<dbReference type="InterPro" id="IPR042536">
    <property type="entry name" value="TFIIIC_tauA_Sfc1"/>
</dbReference>
<feature type="domain" description="Transcription factor IIIC subunit 5 HTH" evidence="6">
    <location>
        <begin position="400"/>
        <end position="477"/>
    </location>
</feature>
<dbReference type="Proteomes" id="UP000298416">
    <property type="component" value="Unassembled WGS sequence"/>
</dbReference>
<keyword evidence="4" id="KW-0539">Nucleus</keyword>
<evidence type="ECO:0000256" key="5">
    <source>
        <dbReference type="SAM" id="MobiDB-lite"/>
    </source>
</evidence>
<evidence type="ECO:0000256" key="3">
    <source>
        <dbReference type="ARBA" id="ARBA00023163"/>
    </source>
</evidence>
<dbReference type="GO" id="GO:0005634">
    <property type="term" value="C:nucleus"/>
    <property type="evidence" value="ECO:0007669"/>
    <property type="project" value="UniProtKB-SubCell"/>
</dbReference>
<feature type="compositionally biased region" description="Acidic residues" evidence="5">
    <location>
        <begin position="613"/>
        <end position="635"/>
    </location>
</feature>
<keyword evidence="2" id="KW-0238">DNA-binding</keyword>
<dbReference type="PANTHER" id="PTHR13230">
    <property type="entry name" value="GENERAL TRANSCRIPTION FACTOR IIIC, POLYPEPTIDE 5"/>
    <property type="match status" value="1"/>
</dbReference>
<dbReference type="GO" id="GO:0001002">
    <property type="term" value="F:RNA polymerase III type 1 promoter sequence-specific DNA binding"/>
    <property type="evidence" value="ECO:0007669"/>
    <property type="project" value="TreeGrafter"/>
</dbReference>
<comment type="subcellular location">
    <subcellularLocation>
        <location evidence="1">Nucleus</location>
    </subcellularLocation>
</comment>
<feature type="region of interest" description="Disordered" evidence="5">
    <location>
        <begin position="743"/>
        <end position="771"/>
    </location>
</feature>
<dbReference type="GO" id="GO:0006384">
    <property type="term" value="P:transcription initiation at RNA polymerase III promoter"/>
    <property type="evidence" value="ECO:0007669"/>
    <property type="project" value="InterPro"/>
</dbReference>
<feature type="compositionally biased region" description="Acidic residues" evidence="5">
    <location>
        <begin position="746"/>
        <end position="771"/>
    </location>
</feature>
<evidence type="ECO:0008006" key="10">
    <source>
        <dbReference type="Google" id="ProtNLM"/>
    </source>
</evidence>
<feature type="region of interest" description="Disordered" evidence="5">
    <location>
        <begin position="600"/>
        <end position="635"/>
    </location>
</feature>
<dbReference type="InterPro" id="IPR040454">
    <property type="entry name" value="TF_IIIC_Tfc1/Sfc1"/>
</dbReference>
<organism evidence="8">
    <name type="scientific">Salvia splendens</name>
    <name type="common">Scarlet sage</name>
    <dbReference type="NCBI Taxonomy" id="180675"/>
    <lineage>
        <taxon>Eukaryota</taxon>
        <taxon>Viridiplantae</taxon>
        <taxon>Streptophyta</taxon>
        <taxon>Embryophyta</taxon>
        <taxon>Tracheophyta</taxon>
        <taxon>Spermatophyta</taxon>
        <taxon>Magnoliopsida</taxon>
        <taxon>eudicotyledons</taxon>
        <taxon>Gunneridae</taxon>
        <taxon>Pentapetalae</taxon>
        <taxon>asterids</taxon>
        <taxon>lamiids</taxon>
        <taxon>Lamiales</taxon>
        <taxon>Lamiaceae</taxon>
        <taxon>Nepetoideae</taxon>
        <taxon>Mentheae</taxon>
        <taxon>Salviinae</taxon>
        <taxon>Salvia</taxon>
        <taxon>Salvia subgen. Calosphace</taxon>
        <taxon>core Calosphace</taxon>
    </lineage>
</organism>
<evidence type="ECO:0000313" key="8">
    <source>
        <dbReference type="EMBL" id="KAG6413105.1"/>
    </source>
</evidence>
<dbReference type="Gene3D" id="3.30.200.160">
    <property type="entry name" value="TFIIIC, subcomplex tauA, subunit Sfc1, barrel domain"/>
    <property type="match status" value="1"/>
</dbReference>
<dbReference type="PANTHER" id="PTHR13230:SF5">
    <property type="entry name" value="GENERAL TRANSCRIPTION FACTOR 3C POLYPEPTIDE 5"/>
    <property type="match status" value="1"/>
</dbReference>
<evidence type="ECO:0000313" key="9">
    <source>
        <dbReference type="Proteomes" id="UP000298416"/>
    </source>
</evidence>
<dbReference type="GO" id="GO:0000127">
    <property type="term" value="C:transcription factor TFIIIC complex"/>
    <property type="evidence" value="ECO:0007669"/>
    <property type="project" value="InterPro"/>
</dbReference>
<keyword evidence="3" id="KW-0804">Transcription</keyword>
<name>A0A8X8XJ84_SALSN</name>
<dbReference type="GO" id="GO:0001003">
    <property type="term" value="F:RNA polymerase III type 2 promoter sequence-specific DNA binding"/>
    <property type="evidence" value="ECO:0007669"/>
    <property type="project" value="TreeGrafter"/>
</dbReference>
<sequence>MGVIEDGSISGVLLSGREAFVVHYPGYPSSVDRAIETLGGMQQILKARAEKPNKLELYFRPEDPYSHPASGELRPCTKYLLKFSKKKLKDTENVMNHFGHTSADPLHQNEDILISQTTDTTENIAQLNCESLLDSSEAKSQINNGPQEQLCADVVARVSEEYHFNGMVDYQHVLAVHANATRKKKRNFVDMEPESGDPVDVDQDDLMILVPPLFSLKSQPQKMILKPSGDLSLAKKLDTVVRKHSEADHVLILVRDIYWLNYMPSSSRSRSLSEAISKHRFYPLAYPLPKLEIDQCFAIDFNIKDILIYSCSCGHIHNYLTLNFPKIKNCSLLHFTKENFMRLYVKSGEKSLDTAVAEVKALRNLFLCSVFFCLDLTFLLIPKKVDWEKSIARDSDLWQWQTIVCELFEERPVWVKHSIAEHLLDRGVNVNEKVLKRLLFLTAYYFSNGPFMRFWIRKGYDPRKDPESRIFQRTDFRVPPPIRNYCDTNLMSGLKCRWKDICDFRVFPRKAQILLQFFELDDDYIQQEIRKPVSHEICTLQTGWFTSQILDVLRLRVALRFLSVFPETGAQSLLRSVTNRFERLKLLHLTMKDKKAKEADKEVLETKDKETNDEVEVEVEVEDEDDEEDEMEDENLGEDVDIDEVLDMADPDRDLFLPDTCILDNILYLSPLSSLLLSFSYVLSHELFSWKLSIMLYDKSHKLTLVRPDLRYPILHLDIENDNISKDYLQDLFGSFPFGSAGGNEMQDDPYDEEYQIYDQDSDGNLSNDED</sequence>
<feature type="domain" description="Transcription factor IIIC subunit Tfc1/Sfc1 triple barrel" evidence="7">
    <location>
        <begin position="21"/>
        <end position="172"/>
    </location>
</feature>
<dbReference type="EMBL" id="PNBA02000009">
    <property type="protein sequence ID" value="KAG6413105.1"/>
    <property type="molecule type" value="Genomic_DNA"/>
</dbReference>
<evidence type="ECO:0000259" key="7">
    <source>
        <dbReference type="Pfam" id="PF17682"/>
    </source>
</evidence>
<evidence type="ECO:0000256" key="2">
    <source>
        <dbReference type="ARBA" id="ARBA00023125"/>
    </source>
</evidence>
<comment type="caution">
    <text evidence="8">The sequence shown here is derived from an EMBL/GenBank/DDBJ whole genome shotgun (WGS) entry which is preliminary data.</text>
</comment>
<dbReference type="AlphaFoldDB" id="A0A8X8XJ84"/>
<proteinExistence type="predicted"/>
<reference evidence="8" key="1">
    <citation type="submission" date="2018-01" db="EMBL/GenBank/DDBJ databases">
        <authorList>
            <person name="Mao J.F."/>
        </authorList>
    </citation>
    <scope>NUCLEOTIDE SEQUENCE</scope>
    <source>
        <strain evidence="8">Huo1</strain>
        <tissue evidence="8">Leaf</tissue>
    </source>
</reference>
<dbReference type="InterPro" id="IPR041499">
    <property type="entry name" value="Tfc1/Sfc1_N"/>
</dbReference>
<feature type="compositionally biased region" description="Basic and acidic residues" evidence="5">
    <location>
        <begin position="600"/>
        <end position="612"/>
    </location>
</feature>
<gene>
    <name evidence="8" type="ORF">SASPL_125806</name>
</gene>
<accession>A0A8X8XJ84</accession>
<evidence type="ECO:0000256" key="1">
    <source>
        <dbReference type="ARBA" id="ARBA00004123"/>
    </source>
</evidence>
<evidence type="ECO:0000256" key="4">
    <source>
        <dbReference type="ARBA" id="ARBA00023242"/>
    </source>
</evidence>